<dbReference type="GO" id="GO:0004523">
    <property type="term" value="F:RNA-DNA hybrid ribonuclease activity"/>
    <property type="evidence" value="ECO:0007669"/>
    <property type="project" value="InterPro"/>
</dbReference>
<dbReference type="GO" id="GO:0003676">
    <property type="term" value="F:nucleic acid binding"/>
    <property type="evidence" value="ECO:0007669"/>
    <property type="project" value="InterPro"/>
</dbReference>
<dbReference type="AlphaFoldDB" id="A0AAV4QP33"/>
<organism evidence="2 3">
    <name type="scientific">Caerostris darwini</name>
    <dbReference type="NCBI Taxonomy" id="1538125"/>
    <lineage>
        <taxon>Eukaryota</taxon>
        <taxon>Metazoa</taxon>
        <taxon>Ecdysozoa</taxon>
        <taxon>Arthropoda</taxon>
        <taxon>Chelicerata</taxon>
        <taxon>Arachnida</taxon>
        <taxon>Araneae</taxon>
        <taxon>Araneomorphae</taxon>
        <taxon>Entelegynae</taxon>
        <taxon>Araneoidea</taxon>
        <taxon>Araneidae</taxon>
        <taxon>Caerostris</taxon>
    </lineage>
</organism>
<dbReference type="PROSITE" id="PS50879">
    <property type="entry name" value="RNASE_H_1"/>
    <property type="match status" value="1"/>
</dbReference>
<dbReference type="InterPro" id="IPR036397">
    <property type="entry name" value="RNaseH_sf"/>
</dbReference>
<dbReference type="EMBL" id="BPLQ01004603">
    <property type="protein sequence ID" value="GIY09303.1"/>
    <property type="molecule type" value="Genomic_DNA"/>
</dbReference>
<proteinExistence type="predicted"/>
<reference evidence="2 3" key="1">
    <citation type="submission" date="2021-06" db="EMBL/GenBank/DDBJ databases">
        <title>Caerostris darwini draft genome.</title>
        <authorList>
            <person name="Kono N."/>
            <person name="Arakawa K."/>
        </authorList>
    </citation>
    <scope>NUCLEOTIDE SEQUENCE [LARGE SCALE GENOMIC DNA]</scope>
</reference>
<evidence type="ECO:0000313" key="3">
    <source>
        <dbReference type="Proteomes" id="UP001054837"/>
    </source>
</evidence>
<protein>
    <recommendedName>
        <fullName evidence="1">RNase H type-1 domain-containing protein</fullName>
    </recommendedName>
</protein>
<feature type="domain" description="RNase H type-1" evidence="1">
    <location>
        <begin position="1"/>
        <end position="99"/>
    </location>
</feature>
<sequence>MRRLVDHASIYQAELVAIHIALECFLTFTVTQSINIYSDTKYTCQSLADPSNAAELVLEVKRMYELTKASILVFFNWLKAHIGYLCNKLSDESAKETTRIEKVGWTKSNV</sequence>
<keyword evidence="3" id="KW-1185">Reference proteome</keyword>
<name>A0AAV4QP33_9ARAC</name>
<dbReference type="InterPro" id="IPR002156">
    <property type="entry name" value="RNaseH_domain"/>
</dbReference>
<gene>
    <name evidence="2" type="ORF">CDAR_401281</name>
</gene>
<evidence type="ECO:0000313" key="2">
    <source>
        <dbReference type="EMBL" id="GIY09303.1"/>
    </source>
</evidence>
<dbReference type="Gene3D" id="3.30.420.10">
    <property type="entry name" value="Ribonuclease H-like superfamily/Ribonuclease H"/>
    <property type="match status" value="1"/>
</dbReference>
<accession>A0AAV4QP33</accession>
<comment type="caution">
    <text evidence="2">The sequence shown here is derived from an EMBL/GenBank/DDBJ whole genome shotgun (WGS) entry which is preliminary data.</text>
</comment>
<dbReference type="SUPFAM" id="SSF53098">
    <property type="entry name" value="Ribonuclease H-like"/>
    <property type="match status" value="1"/>
</dbReference>
<dbReference type="Pfam" id="PF00075">
    <property type="entry name" value="RNase_H"/>
    <property type="match status" value="1"/>
</dbReference>
<evidence type="ECO:0000259" key="1">
    <source>
        <dbReference type="PROSITE" id="PS50879"/>
    </source>
</evidence>
<dbReference type="Proteomes" id="UP001054837">
    <property type="component" value="Unassembled WGS sequence"/>
</dbReference>
<dbReference type="InterPro" id="IPR012337">
    <property type="entry name" value="RNaseH-like_sf"/>
</dbReference>